<evidence type="ECO:0000256" key="3">
    <source>
        <dbReference type="ARBA" id="ARBA00022670"/>
    </source>
</evidence>
<gene>
    <name evidence="11" type="ORF">WICPIJ_008793</name>
</gene>
<feature type="transmembrane region" description="Helical" evidence="9">
    <location>
        <begin position="56"/>
        <end position="75"/>
    </location>
</feature>
<name>A0A9P8THJ7_WICPI</name>
<dbReference type="GO" id="GO:0005829">
    <property type="term" value="C:cytosol"/>
    <property type="evidence" value="ECO:0007669"/>
    <property type="project" value="TreeGrafter"/>
</dbReference>
<dbReference type="GO" id="GO:0006508">
    <property type="term" value="P:proteolysis"/>
    <property type="evidence" value="ECO:0007669"/>
    <property type="project" value="UniProtKB-KW"/>
</dbReference>
<dbReference type="PROSITE" id="PS50235">
    <property type="entry name" value="USP_3"/>
    <property type="match status" value="1"/>
</dbReference>
<dbReference type="GO" id="GO:0016579">
    <property type="term" value="P:protein deubiquitination"/>
    <property type="evidence" value="ECO:0007669"/>
    <property type="project" value="InterPro"/>
</dbReference>
<evidence type="ECO:0000256" key="6">
    <source>
        <dbReference type="ARBA" id="ARBA00022807"/>
    </source>
</evidence>
<accession>A0A9P8THJ7</accession>
<dbReference type="InterPro" id="IPR018200">
    <property type="entry name" value="USP_CS"/>
</dbReference>
<keyword evidence="12" id="KW-1185">Reference proteome</keyword>
<keyword evidence="4 7" id="KW-0833">Ubl conjugation pathway</keyword>
<dbReference type="EC" id="3.4.19.12" evidence="7"/>
<dbReference type="GO" id="GO:0004843">
    <property type="term" value="F:cysteine-type deubiquitinase activity"/>
    <property type="evidence" value="ECO:0007669"/>
    <property type="project" value="UniProtKB-UniRule"/>
</dbReference>
<proteinExistence type="inferred from homology"/>
<evidence type="ECO:0000256" key="7">
    <source>
        <dbReference type="RuleBase" id="RU366025"/>
    </source>
</evidence>
<dbReference type="PROSITE" id="PS00972">
    <property type="entry name" value="USP_1"/>
    <property type="match status" value="1"/>
</dbReference>
<reference evidence="11" key="1">
    <citation type="journal article" date="2021" name="Open Biol.">
        <title>Shared evolutionary footprints suggest mitochondrial oxidative damage underlies multiple complex I losses in fungi.</title>
        <authorList>
            <person name="Schikora-Tamarit M.A."/>
            <person name="Marcet-Houben M."/>
            <person name="Nosek J."/>
            <person name="Gabaldon T."/>
        </authorList>
    </citation>
    <scope>NUCLEOTIDE SEQUENCE</scope>
    <source>
        <strain evidence="11">CBS2887</strain>
    </source>
</reference>
<dbReference type="Proteomes" id="UP000774326">
    <property type="component" value="Unassembled WGS sequence"/>
</dbReference>
<keyword evidence="9" id="KW-0472">Membrane</keyword>
<feature type="domain" description="USP" evidence="10">
    <location>
        <begin position="186"/>
        <end position="723"/>
    </location>
</feature>
<keyword evidence="9" id="KW-1133">Transmembrane helix</keyword>
<keyword evidence="6 7" id="KW-0788">Thiol protease</keyword>
<feature type="compositionally biased region" description="Basic and acidic residues" evidence="8">
    <location>
        <begin position="24"/>
        <end position="39"/>
    </location>
</feature>
<dbReference type="AlphaFoldDB" id="A0A9P8THJ7"/>
<dbReference type="Gene3D" id="3.90.70.10">
    <property type="entry name" value="Cysteine proteinases"/>
    <property type="match status" value="1"/>
</dbReference>
<evidence type="ECO:0000259" key="10">
    <source>
        <dbReference type="PROSITE" id="PS50235"/>
    </source>
</evidence>
<sequence length="785" mass="88763">MTSFEKDEQTIQPNNHSSHSSHRNYSDETIHTDSDHDSDLELDSQSQPIGTDKLKGLLALSLIVLLVVSAVSFSIHSDLTIPEFQHTQQQQQNLLKVWLFNRFPVLSKLQHLIQSPTFVSIFLALFGSLILTDNFLSRLIMSQFSKNNNNVTGLSSSSSRRRFMNRQSGISQDTVNEVLSKGGLVGGLVNDGNTCFMNSVIQSLSSSATLAEYLKDDEVHSAENNTEFLFSKTFKKLLDRLNAKHHNKGRDYRTDPLLKTMTKTPNKSFLMGYNQEDAQEFFQSILHELEEDFKKVNNNNKPSPSPNTAIDIKQIPSHSNFGSDHLGQLGPIYIPASQIDPNLPDSESSYFQYKLITPLDGLSAERIGCVRCGEMGGIRYSVMSGLSLNLPPDNYSALRLRDLLSEWIKPEIIEGVDCNRCGLNSVVEFQRAEMAKMKEEGANEKLIEMFESRIQQVELELAKPTIDDDVFKKLSTKNMTTKTSKSKQILISRPPPLLSIHINRSVFDPHTYRVRKNNARVIFPVDLDLDKYVAGVDEVNMDGRLAFSKKTIEESDIEEEEDDDDEPVEDSGEESSSDDEHDAETTEGEPEFDADADSEEESEEDEELEEEGESPEGVVEEDATSEPEQEQETEHQPIAETKQQPPQQPPQYTNPQLEVRSGPLTYTLRSVIVHYGTHNYGHYIAYRKYRDVWWRISDEDVEIVSAEEVVSTQGVFMLFYELKSLVETIEDENKSKDEAAAEEEQEVEIGGENEDLIGQDEQAEEEEEEEEEQAVNATAFRLANL</sequence>
<keyword evidence="3 7" id="KW-0645">Protease</keyword>
<dbReference type="PANTHER" id="PTHR24006:SF888">
    <property type="entry name" value="UBIQUITIN CARBOXYL-TERMINAL HYDROLASE 30"/>
    <property type="match status" value="1"/>
</dbReference>
<dbReference type="Pfam" id="PF00443">
    <property type="entry name" value="UCH"/>
    <property type="match status" value="1"/>
</dbReference>
<evidence type="ECO:0000313" key="11">
    <source>
        <dbReference type="EMBL" id="KAH3678905.1"/>
    </source>
</evidence>
<evidence type="ECO:0000256" key="8">
    <source>
        <dbReference type="SAM" id="MobiDB-lite"/>
    </source>
</evidence>
<comment type="similarity">
    <text evidence="2 7">Belongs to the peptidase C19 family.</text>
</comment>
<evidence type="ECO:0000256" key="2">
    <source>
        <dbReference type="ARBA" id="ARBA00009085"/>
    </source>
</evidence>
<evidence type="ECO:0000256" key="4">
    <source>
        <dbReference type="ARBA" id="ARBA00022786"/>
    </source>
</evidence>
<dbReference type="GO" id="GO:0005634">
    <property type="term" value="C:nucleus"/>
    <property type="evidence" value="ECO:0007669"/>
    <property type="project" value="TreeGrafter"/>
</dbReference>
<dbReference type="PANTHER" id="PTHR24006">
    <property type="entry name" value="UBIQUITIN CARBOXYL-TERMINAL HYDROLASE"/>
    <property type="match status" value="1"/>
</dbReference>
<evidence type="ECO:0000256" key="9">
    <source>
        <dbReference type="SAM" id="Phobius"/>
    </source>
</evidence>
<evidence type="ECO:0000256" key="5">
    <source>
        <dbReference type="ARBA" id="ARBA00022801"/>
    </source>
</evidence>
<feature type="compositionally biased region" description="Acidic residues" evidence="8">
    <location>
        <begin position="554"/>
        <end position="631"/>
    </location>
</feature>
<dbReference type="SUPFAM" id="SSF54001">
    <property type="entry name" value="Cysteine proteinases"/>
    <property type="match status" value="1"/>
</dbReference>
<dbReference type="InterPro" id="IPR038765">
    <property type="entry name" value="Papain-like_cys_pep_sf"/>
</dbReference>
<dbReference type="PROSITE" id="PS00973">
    <property type="entry name" value="USP_2"/>
    <property type="match status" value="1"/>
</dbReference>
<feature type="region of interest" description="Disordered" evidence="8">
    <location>
        <begin position="733"/>
        <end position="777"/>
    </location>
</feature>
<protein>
    <recommendedName>
        <fullName evidence="7">Ubiquitin carboxyl-terminal hydrolase</fullName>
        <ecNumber evidence="7">3.4.19.12</ecNumber>
    </recommendedName>
</protein>
<feature type="region of interest" description="Disordered" evidence="8">
    <location>
        <begin position="1"/>
        <end position="44"/>
    </location>
</feature>
<feature type="compositionally biased region" description="Acidic residues" evidence="8">
    <location>
        <begin position="740"/>
        <end position="773"/>
    </location>
</feature>
<dbReference type="InterPro" id="IPR050164">
    <property type="entry name" value="Peptidase_C19"/>
</dbReference>
<comment type="caution">
    <text evidence="11">The sequence shown here is derived from an EMBL/GenBank/DDBJ whole genome shotgun (WGS) entry which is preliminary data.</text>
</comment>
<evidence type="ECO:0000256" key="1">
    <source>
        <dbReference type="ARBA" id="ARBA00000707"/>
    </source>
</evidence>
<dbReference type="OrthoDB" id="2020758at2759"/>
<feature type="region of interest" description="Disordered" evidence="8">
    <location>
        <begin position="550"/>
        <end position="660"/>
    </location>
</feature>
<dbReference type="CDD" id="cd02662">
    <property type="entry name" value="Peptidase_C19F"/>
    <property type="match status" value="1"/>
</dbReference>
<dbReference type="InterPro" id="IPR028889">
    <property type="entry name" value="USP"/>
</dbReference>
<comment type="catalytic activity">
    <reaction evidence="1 7">
        <text>Thiol-dependent hydrolysis of ester, thioester, amide, peptide and isopeptide bonds formed by the C-terminal Gly of ubiquitin (a 76-residue protein attached to proteins as an intracellular targeting signal).</text>
        <dbReference type="EC" id="3.4.19.12"/>
    </reaction>
</comment>
<dbReference type="InterPro" id="IPR001394">
    <property type="entry name" value="Peptidase_C19_UCH"/>
</dbReference>
<keyword evidence="5 7" id="KW-0378">Hydrolase</keyword>
<dbReference type="EMBL" id="JAEUBG010005052">
    <property type="protein sequence ID" value="KAH3678905.1"/>
    <property type="molecule type" value="Genomic_DNA"/>
</dbReference>
<reference evidence="11" key="2">
    <citation type="submission" date="2021-01" db="EMBL/GenBank/DDBJ databases">
        <authorList>
            <person name="Schikora-Tamarit M.A."/>
        </authorList>
    </citation>
    <scope>NUCLEOTIDE SEQUENCE</scope>
    <source>
        <strain evidence="11">CBS2887</strain>
    </source>
</reference>
<evidence type="ECO:0000313" key="12">
    <source>
        <dbReference type="Proteomes" id="UP000774326"/>
    </source>
</evidence>
<organism evidence="11 12">
    <name type="scientific">Wickerhamomyces pijperi</name>
    <name type="common">Yeast</name>
    <name type="synonym">Pichia pijperi</name>
    <dbReference type="NCBI Taxonomy" id="599730"/>
    <lineage>
        <taxon>Eukaryota</taxon>
        <taxon>Fungi</taxon>
        <taxon>Dikarya</taxon>
        <taxon>Ascomycota</taxon>
        <taxon>Saccharomycotina</taxon>
        <taxon>Saccharomycetes</taxon>
        <taxon>Phaffomycetales</taxon>
        <taxon>Wickerhamomycetaceae</taxon>
        <taxon>Wickerhamomyces</taxon>
    </lineage>
</organism>
<keyword evidence="9" id="KW-0812">Transmembrane</keyword>